<accession>A0A385SIG9</accession>
<dbReference type="KEGG" id="chk:D4L85_03575"/>
<dbReference type="Proteomes" id="UP000266183">
    <property type="component" value="Chromosome"/>
</dbReference>
<feature type="domain" description="Secretion system C-terminal sorting" evidence="1">
    <location>
        <begin position="892"/>
        <end position="960"/>
    </location>
</feature>
<organism evidence="2 3">
    <name type="scientific">Chryseolinea soli</name>
    <dbReference type="NCBI Taxonomy" id="2321403"/>
    <lineage>
        <taxon>Bacteria</taxon>
        <taxon>Pseudomonadati</taxon>
        <taxon>Bacteroidota</taxon>
        <taxon>Cytophagia</taxon>
        <taxon>Cytophagales</taxon>
        <taxon>Fulvivirgaceae</taxon>
        <taxon>Chryseolinea</taxon>
    </lineage>
</organism>
<dbReference type="Gene3D" id="2.60.40.10">
    <property type="entry name" value="Immunoglobulins"/>
    <property type="match status" value="2"/>
</dbReference>
<dbReference type="Pfam" id="PF18962">
    <property type="entry name" value="Por_Secre_tail"/>
    <property type="match status" value="1"/>
</dbReference>
<evidence type="ECO:0000313" key="2">
    <source>
        <dbReference type="EMBL" id="AYB29715.1"/>
    </source>
</evidence>
<gene>
    <name evidence="2" type="ORF">D4L85_03575</name>
</gene>
<proteinExistence type="predicted"/>
<dbReference type="OrthoDB" id="9792152at2"/>
<dbReference type="AlphaFoldDB" id="A0A385SIG9"/>
<sequence>MKSPCPVPAARFHGLLWILLFTIFIHQKAIAVPLTNASFFNILPSTYCPDDRWFVINILSPSDAVGPAKIHGEKYEVLNNFSPSVEAPSGTTVNFYEDNGLQWKPDVFLMNPYLLSQRAGFGQFMLSATYKRTAIQYDPTAPGNIAEGATTVVMLSFNFEILTSPVTFNFRTLNNVDGGTICNNTSVIELKATPAGGDYKVNGSLSGLSFVGNKVLLDPKILDYSTSVTYQYGGGTCSKLETELTILPVPDITFGISDGCLGEEIPFAIAVQASTPPPGTYTWQFNNYFWEFGDSPAQSSKAWPPNVPDRHAFQHTGYYTVKLNFQTEFTLGPDHPFGCAGVYEKGVVIKEAPVIDFAWENVCVDQATAFKGTMQGLTTTSVKDILWDLDGTGYQPGTLNANFTYATSGLHTAKFKVTTSNNCFQEKEKEVYKMPVIAASQLPYIENFDTGNGNWLEGTNENLSTSSWTWDAPSGFVLQGDASGSGKAWFTQSSAAPNLHYGLNEKSWVHSPCLDLNEMKSPVLSLNLRSLLQEQIDGVVIQVDSSGKAFDDAEWVTVGTMDETHGWYDHRGIPGNPGNQVLNQYGWSGKRDDAAWRYAAVPLDNYLPALPANRKRMRFRVALGSQNTNLMAPLDGFAFDNFAITERDRIILAEWFTHVSLKTPNDLFNTFSLIPGTDEVKPSMVRLEYHLNAVKVSEEDPLHEQNPSVHNARAAYYGVTNDLPLLVLDGTPIANPFQAPAQTTFDNHALEISKVRFDAVTAQQNAGGEVDVVVHYTVLQPIAPDSRIRVAVVEKVVKNNSTESYYVVRAMLPDVVGNRVGDQDQMPATKMLHITWQPDASQFNDAAALALVAFAQDDNTRQVFQALLMDNLSIVQATITATERGAKTKPNVYPNPADAFIQIETKTPDVKLYNTVGEEMPVAITLSDRGPNMDVRQLPGGVYILRINDREQITLQKVLVVHSRP</sequence>
<dbReference type="InterPro" id="IPR013783">
    <property type="entry name" value="Ig-like_fold"/>
</dbReference>
<dbReference type="RefSeq" id="WP_119753029.1">
    <property type="nucleotide sequence ID" value="NZ_CP032382.1"/>
</dbReference>
<protein>
    <submittedName>
        <fullName evidence="2">T9SS C-terminal target domain-containing protein</fullName>
    </submittedName>
</protein>
<dbReference type="EMBL" id="CP032382">
    <property type="protein sequence ID" value="AYB29715.1"/>
    <property type="molecule type" value="Genomic_DNA"/>
</dbReference>
<evidence type="ECO:0000313" key="3">
    <source>
        <dbReference type="Proteomes" id="UP000266183"/>
    </source>
</evidence>
<dbReference type="SUPFAM" id="SSF49299">
    <property type="entry name" value="PKD domain"/>
    <property type="match status" value="2"/>
</dbReference>
<dbReference type="NCBIfam" id="TIGR04183">
    <property type="entry name" value="Por_Secre_tail"/>
    <property type="match status" value="1"/>
</dbReference>
<reference evidence="3" key="1">
    <citation type="submission" date="2018-09" db="EMBL/GenBank/DDBJ databases">
        <title>Chryseolinea sp. KIS68-18 isolated from soil.</title>
        <authorList>
            <person name="Weon H.-Y."/>
            <person name="Kwon S.-W."/>
            <person name="Lee S.A."/>
        </authorList>
    </citation>
    <scope>NUCLEOTIDE SEQUENCE [LARGE SCALE GENOMIC DNA]</scope>
    <source>
        <strain evidence="3">KIS68-18</strain>
    </source>
</reference>
<evidence type="ECO:0000259" key="1">
    <source>
        <dbReference type="Pfam" id="PF18962"/>
    </source>
</evidence>
<dbReference type="InterPro" id="IPR035986">
    <property type="entry name" value="PKD_dom_sf"/>
</dbReference>
<keyword evidence="3" id="KW-1185">Reference proteome</keyword>
<dbReference type="InterPro" id="IPR026444">
    <property type="entry name" value="Secre_tail"/>
</dbReference>
<name>A0A385SIG9_9BACT</name>